<evidence type="ECO:0000313" key="2">
    <source>
        <dbReference type="EnsemblPlants" id="AET5Gv20990600.1"/>
    </source>
</evidence>
<reference evidence="2" key="4">
    <citation type="submission" date="2019-03" db="UniProtKB">
        <authorList>
            <consortium name="EnsemblPlants"/>
        </authorList>
    </citation>
    <scope>IDENTIFICATION</scope>
</reference>
<keyword evidence="1" id="KW-1133">Transmembrane helix</keyword>
<dbReference type="Proteomes" id="UP000015105">
    <property type="component" value="Chromosome 5D"/>
</dbReference>
<reference evidence="3" key="1">
    <citation type="journal article" date="2014" name="Science">
        <title>Ancient hybridizations among the ancestral genomes of bread wheat.</title>
        <authorList>
            <consortium name="International Wheat Genome Sequencing Consortium,"/>
            <person name="Marcussen T."/>
            <person name="Sandve S.R."/>
            <person name="Heier L."/>
            <person name="Spannagl M."/>
            <person name="Pfeifer M."/>
            <person name="Jakobsen K.S."/>
            <person name="Wulff B.B."/>
            <person name="Steuernagel B."/>
            <person name="Mayer K.F."/>
            <person name="Olsen O.A."/>
        </authorList>
    </citation>
    <scope>NUCLEOTIDE SEQUENCE [LARGE SCALE GENOMIC DNA]</scope>
    <source>
        <strain evidence="3">cv. AL8/78</strain>
    </source>
</reference>
<sequence>ERYSGNGVLRESSARAAPQWRATMWPRPPMAAQSHLRRGPAHWARAYIRVTTVATDEPPQAGANQLLAGLLFQVLSFLPLVCVCMWYRKQNPTTSPLITMAFVVLQFSISK</sequence>
<keyword evidence="3" id="KW-1185">Reference proteome</keyword>
<keyword evidence="1" id="KW-0812">Transmembrane</keyword>
<evidence type="ECO:0000256" key="1">
    <source>
        <dbReference type="SAM" id="Phobius"/>
    </source>
</evidence>
<keyword evidence="1" id="KW-0472">Membrane</keyword>
<protein>
    <submittedName>
        <fullName evidence="2">Uncharacterized protein</fullName>
    </submittedName>
</protein>
<organism evidence="2 3">
    <name type="scientific">Aegilops tauschii subsp. strangulata</name>
    <name type="common">Goatgrass</name>
    <dbReference type="NCBI Taxonomy" id="200361"/>
    <lineage>
        <taxon>Eukaryota</taxon>
        <taxon>Viridiplantae</taxon>
        <taxon>Streptophyta</taxon>
        <taxon>Embryophyta</taxon>
        <taxon>Tracheophyta</taxon>
        <taxon>Spermatophyta</taxon>
        <taxon>Magnoliopsida</taxon>
        <taxon>Liliopsida</taxon>
        <taxon>Poales</taxon>
        <taxon>Poaceae</taxon>
        <taxon>BOP clade</taxon>
        <taxon>Pooideae</taxon>
        <taxon>Triticodae</taxon>
        <taxon>Triticeae</taxon>
        <taxon>Triticinae</taxon>
        <taxon>Aegilops</taxon>
    </lineage>
</organism>
<evidence type="ECO:0000313" key="3">
    <source>
        <dbReference type="Proteomes" id="UP000015105"/>
    </source>
</evidence>
<reference evidence="3" key="2">
    <citation type="journal article" date="2017" name="Nat. Plants">
        <title>The Aegilops tauschii genome reveals multiple impacts of transposons.</title>
        <authorList>
            <person name="Zhao G."/>
            <person name="Zou C."/>
            <person name="Li K."/>
            <person name="Wang K."/>
            <person name="Li T."/>
            <person name="Gao L."/>
            <person name="Zhang X."/>
            <person name="Wang H."/>
            <person name="Yang Z."/>
            <person name="Liu X."/>
            <person name="Jiang W."/>
            <person name="Mao L."/>
            <person name="Kong X."/>
            <person name="Jiao Y."/>
            <person name="Jia J."/>
        </authorList>
    </citation>
    <scope>NUCLEOTIDE SEQUENCE [LARGE SCALE GENOMIC DNA]</scope>
    <source>
        <strain evidence="3">cv. AL8/78</strain>
    </source>
</reference>
<dbReference type="Gramene" id="AET5Gv20990600.1">
    <property type="protein sequence ID" value="AET5Gv20990600.1"/>
    <property type="gene ID" value="AET5Gv20990600"/>
</dbReference>
<dbReference type="AlphaFoldDB" id="A0A453M029"/>
<reference evidence="2" key="5">
    <citation type="journal article" date="2021" name="G3 (Bethesda)">
        <title>Aegilops tauschii genome assembly Aet v5.0 features greater sequence contiguity and improved annotation.</title>
        <authorList>
            <person name="Wang L."/>
            <person name="Zhu T."/>
            <person name="Rodriguez J.C."/>
            <person name="Deal K.R."/>
            <person name="Dubcovsky J."/>
            <person name="McGuire P.E."/>
            <person name="Lux T."/>
            <person name="Spannagl M."/>
            <person name="Mayer K.F.X."/>
            <person name="Baldrich P."/>
            <person name="Meyers B.C."/>
            <person name="Huo N."/>
            <person name="Gu Y.Q."/>
            <person name="Zhou H."/>
            <person name="Devos K.M."/>
            <person name="Bennetzen J.L."/>
            <person name="Unver T."/>
            <person name="Budak H."/>
            <person name="Gulick P.J."/>
            <person name="Galiba G."/>
            <person name="Kalapos B."/>
            <person name="Nelson D.R."/>
            <person name="Li P."/>
            <person name="You F.M."/>
            <person name="Luo M.C."/>
            <person name="Dvorak J."/>
        </authorList>
    </citation>
    <scope>NUCLEOTIDE SEQUENCE [LARGE SCALE GENOMIC DNA]</scope>
    <source>
        <strain evidence="2">cv. AL8/78</strain>
    </source>
</reference>
<accession>A0A453M029</accession>
<proteinExistence type="predicted"/>
<dbReference type="EnsemblPlants" id="AET5Gv20990600.1">
    <property type="protein sequence ID" value="AET5Gv20990600.1"/>
    <property type="gene ID" value="AET5Gv20990600"/>
</dbReference>
<name>A0A453M029_AEGTS</name>
<reference evidence="2" key="3">
    <citation type="journal article" date="2017" name="Nature">
        <title>Genome sequence of the progenitor of the wheat D genome Aegilops tauschii.</title>
        <authorList>
            <person name="Luo M.C."/>
            <person name="Gu Y.Q."/>
            <person name="Puiu D."/>
            <person name="Wang H."/>
            <person name="Twardziok S.O."/>
            <person name="Deal K.R."/>
            <person name="Huo N."/>
            <person name="Zhu T."/>
            <person name="Wang L."/>
            <person name="Wang Y."/>
            <person name="McGuire P.E."/>
            <person name="Liu S."/>
            <person name="Long H."/>
            <person name="Ramasamy R.K."/>
            <person name="Rodriguez J.C."/>
            <person name="Van S.L."/>
            <person name="Yuan L."/>
            <person name="Wang Z."/>
            <person name="Xia Z."/>
            <person name="Xiao L."/>
            <person name="Anderson O.D."/>
            <person name="Ouyang S."/>
            <person name="Liang Y."/>
            <person name="Zimin A.V."/>
            <person name="Pertea G."/>
            <person name="Qi P."/>
            <person name="Bennetzen J.L."/>
            <person name="Dai X."/>
            <person name="Dawson M.W."/>
            <person name="Muller H.G."/>
            <person name="Kugler K."/>
            <person name="Rivarola-Duarte L."/>
            <person name="Spannagl M."/>
            <person name="Mayer K.F.X."/>
            <person name="Lu F.H."/>
            <person name="Bevan M.W."/>
            <person name="Leroy P."/>
            <person name="Li P."/>
            <person name="You F.M."/>
            <person name="Sun Q."/>
            <person name="Liu Z."/>
            <person name="Lyons E."/>
            <person name="Wicker T."/>
            <person name="Salzberg S.L."/>
            <person name="Devos K.M."/>
            <person name="Dvorak J."/>
        </authorList>
    </citation>
    <scope>NUCLEOTIDE SEQUENCE [LARGE SCALE GENOMIC DNA]</scope>
    <source>
        <strain evidence="2">cv. AL8/78</strain>
    </source>
</reference>
<feature type="transmembrane region" description="Helical" evidence="1">
    <location>
        <begin position="66"/>
        <end position="87"/>
    </location>
</feature>